<keyword evidence="3" id="KW-1185">Reference proteome</keyword>
<feature type="transmembrane region" description="Helical" evidence="1">
    <location>
        <begin position="256"/>
        <end position="279"/>
    </location>
</feature>
<organism evidence="2 3">
    <name type="scientific">Helianthus annuus</name>
    <name type="common">Common sunflower</name>
    <dbReference type="NCBI Taxonomy" id="4232"/>
    <lineage>
        <taxon>Eukaryota</taxon>
        <taxon>Viridiplantae</taxon>
        <taxon>Streptophyta</taxon>
        <taxon>Embryophyta</taxon>
        <taxon>Tracheophyta</taxon>
        <taxon>Spermatophyta</taxon>
        <taxon>Magnoliopsida</taxon>
        <taxon>eudicotyledons</taxon>
        <taxon>Gunneridae</taxon>
        <taxon>Pentapetalae</taxon>
        <taxon>asterids</taxon>
        <taxon>campanulids</taxon>
        <taxon>Asterales</taxon>
        <taxon>Asteraceae</taxon>
        <taxon>Asteroideae</taxon>
        <taxon>Heliantheae alliance</taxon>
        <taxon>Heliantheae</taxon>
        <taxon>Helianthus</taxon>
    </lineage>
</organism>
<evidence type="ECO:0000313" key="2">
    <source>
        <dbReference type="EMBL" id="KAF5807583.1"/>
    </source>
</evidence>
<comment type="caution">
    <text evidence="2">The sequence shown here is derived from an EMBL/GenBank/DDBJ whole genome shotgun (WGS) entry which is preliminary data.</text>
</comment>
<dbReference type="PANTHER" id="PTHR33133:SF46">
    <property type="entry name" value="POLYADENYLATE-BINDING PROTEIN 1-B-BINDING PROTEIN"/>
    <property type="match status" value="1"/>
</dbReference>
<keyword evidence="1" id="KW-0812">Transmembrane</keyword>
<dbReference type="GO" id="GO:0016020">
    <property type="term" value="C:membrane"/>
    <property type="evidence" value="ECO:0000318"/>
    <property type="project" value="GO_Central"/>
</dbReference>
<feature type="transmembrane region" description="Helical" evidence="1">
    <location>
        <begin position="30"/>
        <end position="48"/>
    </location>
</feature>
<name>A0A9K3J2I6_HELAN</name>
<feature type="transmembrane region" description="Helical" evidence="1">
    <location>
        <begin position="134"/>
        <end position="158"/>
    </location>
</feature>
<dbReference type="Gramene" id="mRNA:HanXRQr2_Chr05g0235291">
    <property type="protein sequence ID" value="CDS:HanXRQr2_Chr05g0235291.1"/>
    <property type="gene ID" value="HanXRQr2_Chr05g0235291"/>
</dbReference>
<feature type="transmembrane region" description="Helical" evidence="1">
    <location>
        <begin position="221"/>
        <end position="244"/>
    </location>
</feature>
<dbReference type="EMBL" id="MNCJ02000320">
    <property type="protein sequence ID" value="KAF5807583.1"/>
    <property type="molecule type" value="Genomic_DNA"/>
</dbReference>
<evidence type="ECO:0000256" key="1">
    <source>
        <dbReference type="SAM" id="Phobius"/>
    </source>
</evidence>
<reference evidence="2" key="2">
    <citation type="submission" date="2020-06" db="EMBL/GenBank/DDBJ databases">
        <title>Helianthus annuus Genome sequencing and assembly Release 2.</title>
        <authorList>
            <person name="Gouzy J."/>
            <person name="Langlade N."/>
            <person name="Munos S."/>
        </authorList>
    </citation>
    <scope>NUCLEOTIDE SEQUENCE</scope>
    <source>
        <tissue evidence="2">Leaves</tissue>
    </source>
</reference>
<keyword evidence="1" id="KW-0472">Membrane</keyword>
<protein>
    <recommendedName>
        <fullName evidence="4">Polyadenylate-binding protein 1-B-binding protein</fullName>
    </recommendedName>
</protein>
<keyword evidence="1" id="KW-1133">Transmembrane helix</keyword>
<dbReference type="PANTHER" id="PTHR33133">
    <property type="entry name" value="OS08G0107100 PROTEIN-RELATED"/>
    <property type="match status" value="1"/>
</dbReference>
<dbReference type="AlphaFoldDB" id="A0A9K3J2I6"/>
<feature type="transmembrane region" description="Helical" evidence="1">
    <location>
        <begin position="170"/>
        <end position="200"/>
    </location>
</feature>
<proteinExistence type="predicted"/>
<gene>
    <name evidence="2" type="ORF">HanXRQr2_Chr05g0235291</name>
</gene>
<accession>A0A9K3J2I6</accession>
<sequence length="299" mass="34019">MDRTEDDMKHVGFFGIFNQSFKIIFSWNKIFAQITLAFILPLAIFFILQMEISHHFFWKIDNNTIPYHTNDKREATTKDWLYYALFTFAYFIILLILSVLSTAAVVFTIASIYTTREVVFHNVTKVISKIWKRLCITFVFIYIAQFIYDVIGGVALAIPRAIFGYSGLGGVVIIIILILYAYGFLYLMVVCQLASVVTVLENIYGFSALKKGKNLAKGKKAVGMGIAVVLNGILVGVIIVYLLFVEYGHEVYKLALIWRVVIGIACGLMLLVLFLMFIVTQTVFYLVVRLNILCLIFNL</sequence>
<feature type="transmembrane region" description="Helical" evidence="1">
    <location>
        <begin position="80"/>
        <end position="113"/>
    </location>
</feature>
<evidence type="ECO:0008006" key="4">
    <source>
        <dbReference type="Google" id="ProtNLM"/>
    </source>
</evidence>
<evidence type="ECO:0000313" key="3">
    <source>
        <dbReference type="Proteomes" id="UP000215914"/>
    </source>
</evidence>
<reference evidence="2" key="1">
    <citation type="journal article" date="2017" name="Nature">
        <title>The sunflower genome provides insights into oil metabolism, flowering and Asterid evolution.</title>
        <authorList>
            <person name="Badouin H."/>
            <person name="Gouzy J."/>
            <person name="Grassa C.J."/>
            <person name="Murat F."/>
            <person name="Staton S.E."/>
            <person name="Cottret L."/>
            <person name="Lelandais-Briere C."/>
            <person name="Owens G.L."/>
            <person name="Carrere S."/>
            <person name="Mayjonade B."/>
            <person name="Legrand L."/>
            <person name="Gill N."/>
            <person name="Kane N.C."/>
            <person name="Bowers J.E."/>
            <person name="Hubner S."/>
            <person name="Bellec A."/>
            <person name="Berard A."/>
            <person name="Berges H."/>
            <person name="Blanchet N."/>
            <person name="Boniface M.C."/>
            <person name="Brunel D."/>
            <person name="Catrice O."/>
            <person name="Chaidir N."/>
            <person name="Claudel C."/>
            <person name="Donnadieu C."/>
            <person name="Faraut T."/>
            <person name="Fievet G."/>
            <person name="Helmstetter N."/>
            <person name="King M."/>
            <person name="Knapp S.J."/>
            <person name="Lai Z."/>
            <person name="Le Paslier M.C."/>
            <person name="Lippi Y."/>
            <person name="Lorenzon L."/>
            <person name="Mandel J.R."/>
            <person name="Marage G."/>
            <person name="Marchand G."/>
            <person name="Marquand E."/>
            <person name="Bret-Mestries E."/>
            <person name="Morien E."/>
            <person name="Nambeesan S."/>
            <person name="Nguyen T."/>
            <person name="Pegot-Espagnet P."/>
            <person name="Pouilly N."/>
            <person name="Raftis F."/>
            <person name="Sallet E."/>
            <person name="Schiex T."/>
            <person name="Thomas J."/>
            <person name="Vandecasteele C."/>
            <person name="Vares D."/>
            <person name="Vear F."/>
            <person name="Vautrin S."/>
            <person name="Crespi M."/>
            <person name="Mangin B."/>
            <person name="Burke J.M."/>
            <person name="Salse J."/>
            <person name="Munos S."/>
            <person name="Vincourt P."/>
            <person name="Rieseberg L.H."/>
            <person name="Langlade N.B."/>
        </authorList>
    </citation>
    <scope>NUCLEOTIDE SEQUENCE</scope>
    <source>
        <tissue evidence="2">Leaves</tissue>
    </source>
</reference>
<dbReference type="Proteomes" id="UP000215914">
    <property type="component" value="Unassembled WGS sequence"/>
</dbReference>